<reference evidence="2 3" key="1">
    <citation type="submission" date="2018-09" db="EMBL/GenBank/DDBJ databases">
        <title>YIM PH21274 draft genome.</title>
        <authorList>
            <person name="Miao C."/>
        </authorList>
    </citation>
    <scope>NUCLEOTIDE SEQUENCE [LARGE SCALE GENOMIC DNA]</scope>
    <source>
        <strain evidence="2 3">YIM PH 21724</strain>
    </source>
</reference>
<gene>
    <name evidence="2" type="ORF">D5S18_14600</name>
</gene>
<evidence type="ECO:0000313" key="2">
    <source>
        <dbReference type="EMBL" id="RJO75643.1"/>
    </source>
</evidence>
<keyword evidence="1" id="KW-1133">Transmembrane helix</keyword>
<sequence length="155" mass="16331">MLLSAFHRRLRLATAALLVVGVGLAIFGLVGAADHRDRRAGAFAVAAVVLAVLVPVVLRGGRWVVGGAAIVLGGQWIAVVGTLVELLIGVGASKSADLRRIGVEPAMGVGINLAYSLVAGMLFVWFMIRLRAVWRRRAVSGDSRGADRVRPRCTP</sequence>
<accession>A0A3A4K589</accession>
<dbReference type="AlphaFoldDB" id="A0A3A4K589"/>
<dbReference type="RefSeq" id="WP_120041228.1">
    <property type="nucleotide sequence ID" value="NZ_QZFU01000018.1"/>
</dbReference>
<proteinExistence type="predicted"/>
<keyword evidence="1" id="KW-0812">Transmembrane</keyword>
<name>A0A3A4K589_9NOCA</name>
<evidence type="ECO:0000313" key="3">
    <source>
        <dbReference type="Proteomes" id="UP000266677"/>
    </source>
</evidence>
<feature type="transmembrane region" description="Helical" evidence="1">
    <location>
        <begin position="12"/>
        <end position="33"/>
    </location>
</feature>
<dbReference type="EMBL" id="QZFU01000018">
    <property type="protein sequence ID" value="RJO75643.1"/>
    <property type="molecule type" value="Genomic_DNA"/>
</dbReference>
<feature type="transmembrane region" description="Helical" evidence="1">
    <location>
        <begin position="65"/>
        <end position="89"/>
    </location>
</feature>
<keyword evidence="1" id="KW-0472">Membrane</keyword>
<organism evidence="2 3">
    <name type="scientific">Nocardia panacis</name>
    <dbReference type="NCBI Taxonomy" id="2340916"/>
    <lineage>
        <taxon>Bacteria</taxon>
        <taxon>Bacillati</taxon>
        <taxon>Actinomycetota</taxon>
        <taxon>Actinomycetes</taxon>
        <taxon>Mycobacteriales</taxon>
        <taxon>Nocardiaceae</taxon>
        <taxon>Nocardia</taxon>
    </lineage>
</organism>
<keyword evidence="3" id="KW-1185">Reference proteome</keyword>
<protein>
    <submittedName>
        <fullName evidence="2">Uncharacterized protein</fullName>
    </submittedName>
</protein>
<evidence type="ECO:0000256" key="1">
    <source>
        <dbReference type="SAM" id="Phobius"/>
    </source>
</evidence>
<comment type="caution">
    <text evidence="2">The sequence shown here is derived from an EMBL/GenBank/DDBJ whole genome shotgun (WGS) entry which is preliminary data.</text>
</comment>
<feature type="transmembrane region" description="Helical" evidence="1">
    <location>
        <begin position="39"/>
        <end position="58"/>
    </location>
</feature>
<dbReference type="Proteomes" id="UP000266677">
    <property type="component" value="Unassembled WGS sequence"/>
</dbReference>
<feature type="transmembrane region" description="Helical" evidence="1">
    <location>
        <begin position="109"/>
        <end position="128"/>
    </location>
</feature>